<organism evidence="4 5">
    <name type="scientific">Muiribacterium halophilum</name>
    <dbReference type="NCBI Taxonomy" id="2053465"/>
    <lineage>
        <taxon>Bacteria</taxon>
        <taxon>Candidatus Muiribacteriota</taxon>
        <taxon>Candidatus Muiribacteriia</taxon>
        <taxon>Candidatus Muiribacteriales</taxon>
        <taxon>Candidatus Muiribacteriaceae</taxon>
        <taxon>Candidatus Muiribacterium</taxon>
    </lineage>
</organism>
<dbReference type="PANTHER" id="PTHR33495">
    <property type="entry name" value="ANTI-SIGMA FACTOR ANTAGONIST TM_1081-RELATED-RELATED"/>
    <property type="match status" value="1"/>
</dbReference>
<dbReference type="InterPro" id="IPR002645">
    <property type="entry name" value="STAS_dom"/>
</dbReference>
<dbReference type="Pfam" id="PF01740">
    <property type="entry name" value="STAS"/>
    <property type="match status" value="1"/>
</dbReference>
<dbReference type="SUPFAM" id="SSF52091">
    <property type="entry name" value="SpoIIaa-like"/>
    <property type="match status" value="1"/>
</dbReference>
<proteinExistence type="inferred from homology"/>
<comment type="similarity">
    <text evidence="1 2">Belongs to the anti-sigma-factor antagonist family.</text>
</comment>
<gene>
    <name evidence="4" type="ORF">C0601_12440</name>
</gene>
<dbReference type="EMBL" id="PKTG01000132">
    <property type="protein sequence ID" value="PLX15656.1"/>
    <property type="molecule type" value="Genomic_DNA"/>
</dbReference>
<dbReference type="PROSITE" id="PS50801">
    <property type="entry name" value="STAS"/>
    <property type="match status" value="1"/>
</dbReference>
<comment type="caution">
    <text evidence="4">The sequence shown here is derived from an EMBL/GenBank/DDBJ whole genome shotgun (WGS) entry which is preliminary data.</text>
</comment>
<evidence type="ECO:0000259" key="3">
    <source>
        <dbReference type="PROSITE" id="PS50801"/>
    </source>
</evidence>
<evidence type="ECO:0000313" key="4">
    <source>
        <dbReference type="EMBL" id="PLX15656.1"/>
    </source>
</evidence>
<dbReference type="Gene3D" id="3.30.750.24">
    <property type="entry name" value="STAS domain"/>
    <property type="match status" value="1"/>
</dbReference>
<evidence type="ECO:0000256" key="2">
    <source>
        <dbReference type="RuleBase" id="RU003749"/>
    </source>
</evidence>
<dbReference type="InterPro" id="IPR036513">
    <property type="entry name" value="STAS_dom_sf"/>
</dbReference>
<protein>
    <recommendedName>
        <fullName evidence="2">Anti-sigma factor antagonist</fullName>
    </recommendedName>
</protein>
<dbReference type="NCBIfam" id="TIGR00377">
    <property type="entry name" value="ant_ant_sig"/>
    <property type="match status" value="1"/>
</dbReference>
<dbReference type="Proteomes" id="UP000234857">
    <property type="component" value="Unassembled WGS sequence"/>
</dbReference>
<dbReference type="AlphaFoldDB" id="A0A2N5ZAF9"/>
<reference evidence="4 5" key="1">
    <citation type="submission" date="2017-11" db="EMBL/GenBank/DDBJ databases">
        <title>Genome-resolved metagenomics identifies genetic mobility, metabolic interactions, and unexpected diversity in perchlorate-reducing communities.</title>
        <authorList>
            <person name="Barnum T.P."/>
            <person name="Figueroa I.A."/>
            <person name="Carlstrom C.I."/>
            <person name="Lucas L.N."/>
            <person name="Engelbrektson A.L."/>
            <person name="Coates J.D."/>
        </authorList>
    </citation>
    <scope>NUCLEOTIDE SEQUENCE [LARGE SCALE GENOMIC DNA]</scope>
    <source>
        <strain evidence="4">BM706</strain>
    </source>
</reference>
<feature type="domain" description="STAS" evidence="3">
    <location>
        <begin position="3"/>
        <end position="110"/>
    </location>
</feature>
<evidence type="ECO:0000313" key="5">
    <source>
        <dbReference type="Proteomes" id="UP000234857"/>
    </source>
</evidence>
<sequence>MALFTEVKKGEDSIVLKLNDNINSQTIEELEETLKGYVKSGILKIVIDLKDIEFISSQGLGVLVINYKPLAEKEGFIALLNLNDSIKRVMEITRLDKVITVAKSLKEIEL</sequence>
<dbReference type="InterPro" id="IPR003658">
    <property type="entry name" value="Anti-sigma_ant"/>
</dbReference>
<name>A0A2N5ZAF9_MUIH1</name>
<dbReference type="CDD" id="cd07043">
    <property type="entry name" value="STAS_anti-anti-sigma_factors"/>
    <property type="match status" value="1"/>
</dbReference>
<accession>A0A2N5ZAF9</accession>
<dbReference type="GO" id="GO:0043856">
    <property type="term" value="F:anti-sigma factor antagonist activity"/>
    <property type="evidence" value="ECO:0007669"/>
    <property type="project" value="InterPro"/>
</dbReference>
<evidence type="ECO:0000256" key="1">
    <source>
        <dbReference type="ARBA" id="ARBA00009013"/>
    </source>
</evidence>